<dbReference type="InterPro" id="IPR007161">
    <property type="entry name" value="DUF364"/>
</dbReference>
<evidence type="ECO:0000313" key="3">
    <source>
        <dbReference type="Proteomes" id="UP000298324"/>
    </source>
</evidence>
<dbReference type="EMBL" id="QFGA01000003">
    <property type="protein sequence ID" value="TEB04566.1"/>
    <property type="molecule type" value="Genomic_DNA"/>
</dbReference>
<dbReference type="Proteomes" id="UP000298324">
    <property type="component" value="Unassembled WGS sequence"/>
</dbReference>
<gene>
    <name evidence="2" type="ORF">Psch_03326</name>
</gene>
<reference evidence="2 3" key="1">
    <citation type="journal article" date="2018" name="Environ. Microbiol.">
        <title>Novel energy conservation strategies and behaviour of Pelotomaculum schinkii driving syntrophic propionate catabolism.</title>
        <authorList>
            <person name="Hidalgo-Ahumada C.A.P."/>
            <person name="Nobu M.K."/>
            <person name="Narihiro T."/>
            <person name="Tamaki H."/>
            <person name="Liu W.T."/>
            <person name="Kamagata Y."/>
            <person name="Stams A.J.M."/>
            <person name="Imachi H."/>
            <person name="Sousa D.Z."/>
        </authorList>
    </citation>
    <scope>NUCLEOTIDE SEQUENCE [LARGE SCALE GENOMIC DNA]</scope>
    <source>
        <strain evidence="2 3">HH</strain>
    </source>
</reference>
<protein>
    <recommendedName>
        <fullName evidence="1">Putative heavy-metal chelation domain-containing protein</fullName>
    </recommendedName>
</protein>
<comment type="caution">
    <text evidence="2">The sequence shown here is derived from an EMBL/GenBank/DDBJ whole genome shotgun (WGS) entry which is preliminary data.</text>
</comment>
<feature type="domain" description="Putative heavy-metal chelation" evidence="1">
    <location>
        <begin position="146"/>
        <end position="231"/>
    </location>
</feature>
<proteinExistence type="predicted"/>
<name>A0A4Y7R729_9FIRM</name>
<dbReference type="Gene3D" id="3.40.50.11590">
    <property type="match status" value="1"/>
</dbReference>
<sequence length="254" mass="27187">MEEGRTGSFFSRLQREFARMVDESQLRQAEVKVKAALLSPEDALGATKRQDYVLLKGKERLLQATVMGSKGQAFTGAQGDFTGTLEDVLALPLTDDFQRAVYIATLNAVACHTGKLDNNVHCRNDGPELCARQAVEYFQKNYGWPRILMIGYQPALAEALHNAFSAVTVLDLDPANIGRIKNGVLIRSGADDLGASIAASDVIFATGSTICNATIDTIYNAAIPLVLFGTTGSGAAALLGIPRFCPEATCGRLT</sequence>
<accession>A0A4Y7R729</accession>
<dbReference type="SUPFAM" id="SSF159713">
    <property type="entry name" value="Dhaf3308-like"/>
    <property type="match status" value="1"/>
</dbReference>
<evidence type="ECO:0000313" key="2">
    <source>
        <dbReference type="EMBL" id="TEB04566.1"/>
    </source>
</evidence>
<dbReference type="AlphaFoldDB" id="A0A4Y7R729"/>
<dbReference type="Pfam" id="PF04016">
    <property type="entry name" value="DUF364"/>
    <property type="match status" value="1"/>
</dbReference>
<evidence type="ECO:0000259" key="1">
    <source>
        <dbReference type="Pfam" id="PF04016"/>
    </source>
</evidence>
<organism evidence="2 3">
    <name type="scientific">Pelotomaculum schinkii</name>
    <dbReference type="NCBI Taxonomy" id="78350"/>
    <lineage>
        <taxon>Bacteria</taxon>
        <taxon>Bacillati</taxon>
        <taxon>Bacillota</taxon>
        <taxon>Clostridia</taxon>
        <taxon>Eubacteriales</taxon>
        <taxon>Desulfotomaculaceae</taxon>
        <taxon>Pelotomaculum</taxon>
    </lineage>
</organism>
<keyword evidence="3" id="KW-1185">Reference proteome</keyword>
<dbReference type="RefSeq" id="WP_190258929.1">
    <property type="nucleotide sequence ID" value="NZ_QFGA01000003.1"/>
</dbReference>